<dbReference type="SUPFAM" id="SSF55073">
    <property type="entry name" value="Nucleotide cyclase"/>
    <property type="match status" value="1"/>
</dbReference>
<dbReference type="PROSITE" id="PS50125">
    <property type="entry name" value="GUANYLATE_CYCLASE_2"/>
    <property type="match status" value="1"/>
</dbReference>
<sequence>MRGQVSELEDRLSAWVKDALASTWDRRNGQKVPEPADLTLKNEAVDLDAVVLYADLADSTDLVTSRSALFAAEVFKTYLFCAAQIIRSMGGVITAYDGDRIMAVFIGDSKNSNAAIAAYRIEWAVEKIIQPAIQAQYPKNTYVLKQKVGIASSPVTAVRTGVRNANDIVWVGNAANIAAKLAALKSGYSTYITEAVFKMLNDKAKKKNDGMSAIWTDLGGVQTFGRVYGTTYWRSP</sequence>
<dbReference type="InterPro" id="IPR029787">
    <property type="entry name" value="Nucleotide_cyclase"/>
</dbReference>
<comment type="caution">
    <text evidence="2">The sequence shown here is derived from an EMBL/GenBank/DDBJ whole genome shotgun (WGS) entry which is preliminary data.</text>
</comment>
<dbReference type="Proteomes" id="UP001500213">
    <property type="component" value="Unassembled WGS sequence"/>
</dbReference>
<evidence type="ECO:0000313" key="2">
    <source>
        <dbReference type="EMBL" id="GAA4188536.1"/>
    </source>
</evidence>
<organism evidence="2 3">
    <name type="scientific">Gryllotalpicola kribbensis</name>
    <dbReference type="NCBI Taxonomy" id="993084"/>
    <lineage>
        <taxon>Bacteria</taxon>
        <taxon>Bacillati</taxon>
        <taxon>Actinomycetota</taxon>
        <taxon>Actinomycetes</taxon>
        <taxon>Micrococcales</taxon>
        <taxon>Microbacteriaceae</taxon>
        <taxon>Gryllotalpicola</taxon>
    </lineage>
</organism>
<evidence type="ECO:0000259" key="1">
    <source>
        <dbReference type="PROSITE" id="PS50125"/>
    </source>
</evidence>
<accession>A0ABP8ARG6</accession>
<dbReference type="Gene3D" id="3.30.70.1230">
    <property type="entry name" value="Nucleotide cyclase"/>
    <property type="match status" value="1"/>
</dbReference>
<protein>
    <submittedName>
        <fullName evidence="2">Adenylate/guanylate cyclase domain-containing protein</fullName>
    </submittedName>
</protein>
<proteinExistence type="predicted"/>
<dbReference type="EMBL" id="BAABBX010000012">
    <property type="protein sequence ID" value="GAA4188536.1"/>
    <property type="molecule type" value="Genomic_DNA"/>
</dbReference>
<evidence type="ECO:0000313" key="3">
    <source>
        <dbReference type="Proteomes" id="UP001500213"/>
    </source>
</evidence>
<reference evidence="3" key="1">
    <citation type="journal article" date="2019" name="Int. J. Syst. Evol. Microbiol.">
        <title>The Global Catalogue of Microorganisms (GCM) 10K type strain sequencing project: providing services to taxonomists for standard genome sequencing and annotation.</title>
        <authorList>
            <consortium name="The Broad Institute Genomics Platform"/>
            <consortium name="The Broad Institute Genome Sequencing Center for Infectious Disease"/>
            <person name="Wu L."/>
            <person name="Ma J."/>
        </authorList>
    </citation>
    <scope>NUCLEOTIDE SEQUENCE [LARGE SCALE GENOMIC DNA]</scope>
    <source>
        <strain evidence="3">JCM 17593</strain>
    </source>
</reference>
<keyword evidence="3" id="KW-1185">Reference proteome</keyword>
<gene>
    <name evidence="2" type="ORF">GCM10022288_15010</name>
</gene>
<feature type="domain" description="Guanylate cyclase" evidence="1">
    <location>
        <begin position="50"/>
        <end position="182"/>
    </location>
</feature>
<dbReference type="InterPro" id="IPR001054">
    <property type="entry name" value="A/G_cyclase"/>
</dbReference>
<name>A0ABP8ARG6_9MICO</name>